<evidence type="ECO:0000313" key="1">
    <source>
        <dbReference type="EMBL" id="KOG00671.1"/>
    </source>
</evidence>
<sequence length="64" mass="7678">MLCVCVMMQTKMFITVNQLFKKDMILCIHTHAHTHTHTHNRLSFHSLSFLSFFDTFEINYIFIL</sequence>
<name>A0A0L8IGR6_OCTBM</name>
<organism evidence="1">
    <name type="scientific">Octopus bimaculoides</name>
    <name type="common">California two-spotted octopus</name>
    <dbReference type="NCBI Taxonomy" id="37653"/>
    <lineage>
        <taxon>Eukaryota</taxon>
        <taxon>Metazoa</taxon>
        <taxon>Spiralia</taxon>
        <taxon>Lophotrochozoa</taxon>
        <taxon>Mollusca</taxon>
        <taxon>Cephalopoda</taxon>
        <taxon>Coleoidea</taxon>
        <taxon>Octopodiformes</taxon>
        <taxon>Octopoda</taxon>
        <taxon>Incirrata</taxon>
        <taxon>Octopodidae</taxon>
        <taxon>Octopus</taxon>
    </lineage>
</organism>
<dbReference type="AlphaFoldDB" id="A0A0L8IGR6"/>
<protein>
    <submittedName>
        <fullName evidence="1">Uncharacterized protein</fullName>
    </submittedName>
</protein>
<reference evidence="1" key="1">
    <citation type="submission" date="2015-07" db="EMBL/GenBank/DDBJ databases">
        <title>MeaNS - Measles Nucleotide Surveillance Program.</title>
        <authorList>
            <person name="Tran T."/>
            <person name="Druce J."/>
        </authorList>
    </citation>
    <scope>NUCLEOTIDE SEQUENCE</scope>
    <source>
        <strain evidence="1">UCB-OBI-ISO-001</strain>
        <tissue evidence="1">Gonad</tissue>
    </source>
</reference>
<dbReference type="EMBL" id="KQ415767">
    <property type="protein sequence ID" value="KOG00671.1"/>
    <property type="molecule type" value="Genomic_DNA"/>
</dbReference>
<proteinExistence type="predicted"/>
<gene>
    <name evidence="1" type="ORF">OCBIM_22038792mg</name>
</gene>
<accession>A0A0L8IGR6</accession>